<comment type="caution">
    <text evidence="2">The sequence shown here is derived from an EMBL/GenBank/DDBJ whole genome shotgun (WGS) entry which is preliminary data.</text>
</comment>
<dbReference type="Proteomes" id="UP000317638">
    <property type="component" value="Unassembled WGS sequence"/>
</dbReference>
<accession>A0A553K0Q6</accession>
<evidence type="ECO:0000313" key="2">
    <source>
        <dbReference type="EMBL" id="TRY18284.1"/>
    </source>
</evidence>
<proteinExistence type="inferred from homology"/>
<protein>
    <submittedName>
        <fullName evidence="2">RpiB/LacA/LacB family sugar-phosphate isomerase</fullName>
    </submittedName>
</protein>
<keyword evidence="2" id="KW-0413">Isomerase</keyword>
<dbReference type="InterPro" id="IPR036569">
    <property type="entry name" value="RpiB_LacA_LacB_sf"/>
</dbReference>
<organism evidence="2 3">
    <name type="scientific">Tessaracoccus rhinocerotis</name>
    <dbReference type="NCBI Taxonomy" id="1689449"/>
    <lineage>
        <taxon>Bacteria</taxon>
        <taxon>Bacillati</taxon>
        <taxon>Actinomycetota</taxon>
        <taxon>Actinomycetes</taxon>
        <taxon>Propionibacteriales</taxon>
        <taxon>Propionibacteriaceae</taxon>
        <taxon>Tessaracoccus</taxon>
    </lineage>
</organism>
<evidence type="ECO:0000256" key="1">
    <source>
        <dbReference type="ARBA" id="ARBA00008754"/>
    </source>
</evidence>
<reference evidence="2 3" key="1">
    <citation type="submission" date="2019-07" db="EMBL/GenBank/DDBJ databases">
        <authorList>
            <person name="Zhou L.-Y."/>
        </authorList>
    </citation>
    <scope>NUCLEOTIDE SEQUENCE [LARGE SCALE GENOMIC DNA]</scope>
    <source>
        <strain evidence="2 3">YIM 101269</strain>
    </source>
</reference>
<comment type="similarity">
    <text evidence="1">Belongs to the LacAB/RpiB family.</text>
</comment>
<dbReference type="Pfam" id="PF02502">
    <property type="entry name" value="LacAB_rpiB"/>
    <property type="match status" value="1"/>
</dbReference>
<dbReference type="Gene3D" id="3.40.1400.10">
    <property type="entry name" value="Sugar-phosphate isomerase, RpiB/LacA/LacB"/>
    <property type="match status" value="1"/>
</dbReference>
<dbReference type="AlphaFoldDB" id="A0A553K0Q6"/>
<dbReference type="PANTHER" id="PTHR30345">
    <property type="entry name" value="RIBOSE-5-PHOSPHATE ISOMERASE B"/>
    <property type="match status" value="1"/>
</dbReference>
<dbReference type="OrthoDB" id="1778624at2"/>
<dbReference type="PANTHER" id="PTHR30345:SF0">
    <property type="entry name" value="DNA DAMAGE-REPAIR_TOLERATION PROTEIN DRT102"/>
    <property type="match status" value="1"/>
</dbReference>
<dbReference type="GO" id="GO:0016861">
    <property type="term" value="F:intramolecular oxidoreductase activity, interconverting aldoses and ketoses"/>
    <property type="evidence" value="ECO:0007669"/>
    <property type="project" value="UniProtKB-ARBA"/>
</dbReference>
<dbReference type="SUPFAM" id="SSF89623">
    <property type="entry name" value="Ribose/Galactose isomerase RpiB/AlsB"/>
    <property type="match status" value="1"/>
</dbReference>
<dbReference type="GO" id="GO:0005975">
    <property type="term" value="P:carbohydrate metabolic process"/>
    <property type="evidence" value="ECO:0007669"/>
    <property type="project" value="InterPro"/>
</dbReference>
<dbReference type="EMBL" id="VKKG01000003">
    <property type="protein sequence ID" value="TRY18284.1"/>
    <property type="molecule type" value="Genomic_DNA"/>
</dbReference>
<keyword evidence="3" id="KW-1185">Reference proteome</keyword>
<sequence length="187" mass="20563">MRLVKDKQVVVAADFAGFPLKEYVKRHLEKKGWEVTDLTPDKESSPMYHRAGFMVGAQIAEREFEKGLLFCGSGMGIHVAASKCPHVHSAVAESVEAARRAATANNCNVLAMGAFWAGPRLGAGMADAFLENSLGDGYEDWDGFYEYHKLGYDETEQFDYEAYKANGFEVVNPGTVELGPEPARVSF</sequence>
<dbReference type="InterPro" id="IPR003500">
    <property type="entry name" value="RpiB_LacA_LacB"/>
</dbReference>
<gene>
    <name evidence="2" type="ORF">FOJ82_09630</name>
</gene>
<name>A0A553K0Q6_9ACTN</name>
<dbReference type="RefSeq" id="WP_143938260.1">
    <property type="nucleotide sequence ID" value="NZ_VKKG01000003.1"/>
</dbReference>
<evidence type="ECO:0000313" key="3">
    <source>
        <dbReference type="Proteomes" id="UP000317638"/>
    </source>
</evidence>